<keyword evidence="4" id="KW-1185">Reference proteome</keyword>
<feature type="region of interest" description="Disordered" evidence="1">
    <location>
        <begin position="151"/>
        <end position="197"/>
    </location>
</feature>
<dbReference type="SUPFAM" id="SSF57501">
    <property type="entry name" value="Cystine-knot cytokines"/>
    <property type="match status" value="1"/>
</dbReference>
<feature type="compositionally biased region" description="Polar residues" evidence="1">
    <location>
        <begin position="299"/>
        <end position="318"/>
    </location>
</feature>
<feature type="signal peptide" evidence="2">
    <location>
        <begin position="1"/>
        <end position="19"/>
    </location>
</feature>
<feature type="region of interest" description="Disordered" evidence="1">
    <location>
        <begin position="297"/>
        <end position="318"/>
    </location>
</feature>
<feature type="compositionally biased region" description="Polar residues" evidence="1">
    <location>
        <begin position="407"/>
        <end position="429"/>
    </location>
</feature>
<organism evidence="3 4">
    <name type="scientific">Rhipicephalus microplus</name>
    <name type="common">Cattle tick</name>
    <name type="synonym">Boophilus microplus</name>
    <dbReference type="NCBI Taxonomy" id="6941"/>
    <lineage>
        <taxon>Eukaryota</taxon>
        <taxon>Metazoa</taxon>
        <taxon>Ecdysozoa</taxon>
        <taxon>Arthropoda</taxon>
        <taxon>Chelicerata</taxon>
        <taxon>Arachnida</taxon>
        <taxon>Acari</taxon>
        <taxon>Parasitiformes</taxon>
        <taxon>Ixodida</taxon>
        <taxon>Ixodoidea</taxon>
        <taxon>Ixodidae</taxon>
        <taxon>Rhipicephalinae</taxon>
        <taxon>Rhipicephalus</taxon>
        <taxon>Boophilus</taxon>
    </lineage>
</organism>
<dbReference type="InterPro" id="IPR052444">
    <property type="entry name" value="Spz/Toll_ligand-like"/>
</dbReference>
<gene>
    <name evidence="3" type="ORF">HPB51_029619</name>
</gene>
<dbReference type="GO" id="GO:0045087">
    <property type="term" value="P:innate immune response"/>
    <property type="evidence" value="ECO:0007669"/>
    <property type="project" value="TreeGrafter"/>
</dbReference>
<proteinExistence type="predicted"/>
<evidence type="ECO:0000313" key="3">
    <source>
        <dbReference type="EMBL" id="KAH7931937.1"/>
    </source>
</evidence>
<dbReference type="GO" id="GO:0021556">
    <property type="term" value="P:central nervous system formation"/>
    <property type="evidence" value="ECO:0007669"/>
    <property type="project" value="TreeGrafter"/>
</dbReference>
<dbReference type="PANTHER" id="PTHR23199">
    <property type="entry name" value="NEUROTROPHIN 1-RELATED"/>
    <property type="match status" value="1"/>
</dbReference>
<reference evidence="3" key="2">
    <citation type="submission" date="2021-09" db="EMBL/GenBank/DDBJ databases">
        <authorList>
            <person name="Jia N."/>
            <person name="Wang J."/>
            <person name="Shi W."/>
            <person name="Du L."/>
            <person name="Sun Y."/>
            <person name="Zhan W."/>
            <person name="Jiang J."/>
            <person name="Wang Q."/>
            <person name="Zhang B."/>
            <person name="Ji P."/>
            <person name="Sakyi L.B."/>
            <person name="Cui X."/>
            <person name="Yuan T."/>
            <person name="Jiang B."/>
            <person name="Yang W."/>
            <person name="Lam T.T.-Y."/>
            <person name="Chang Q."/>
            <person name="Ding S."/>
            <person name="Wang X."/>
            <person name="Zhu J."/>
            <person name="Ruan X."/>
            <person name="Zhao L."/>
            <person name="Wei J."/>
            <person name="Que T."/>
            <person name="Du C."/>
            <person name="Cheng J."/>
            <person name="Dai P."/>
            <person name="Han X."/>
            <person name="Huang E."/>
            <person name="Gao Y."/>
            <person name="Liu J."/>
            <person name="Shao H."/>
            <person name="Ye R."/>
            <person name="Li L."/>
            <person name="Wei W."/>
            <person name="Wang X."/>
            <person name="Wang C."/>
            <person name="Huo Q."/>
            <person name="Li W."/>
            <person name="Guo W."/>
            <person name="Chen H."/>
            <person name="Chen S."/>
            <person name="Zhou L."/>
            <person name="Zhou L."/>
            <person name="Ni X."/>
            <person name="Tian J."/>
            <person name="Zhou Y."/>
            <person name="Sheng Y."/>
            <person name="Liu T."/>
            <person name="Pan Y."/>
            <person name="Xia L."/>
            <person name="Li J."/>
            <person name="Zhao F."/>
            <person name="Cao W."/>
        </authorList>
    </citation>
    <scope>NUCLEOTIDE SEQUENCE</scope>
    <source>
        <strain evidence="3">Rmic-2018</strain>
        <tissue evidence="3">Larvae</tissue>
    </source>
</reference>
<comment type="caution">
    <text evidence="3">The sequence shown here is derived from an EMBL/GenBank/DDBJ whole genome shotgun (WGS) entry which is preliminary data.</text>
</comment>
<feature type="region of interest" description="Disordered" evidence="1">
    <location>
        <begin position="407"/>
        <end position="433"/>
    </location>
</feature>
<dbReference type="Proteomes" id="UP000821866">
    <property type="component" value="Unassembled WGS sequence"/>
</dbReference>
<dbReference type="EMBL" id="JABSTU010006855">
    <property type="protein sequence ID" value="KAH7931937.1"/>
    <property type="molecule type" value="Genomic_DNA"/>
</dbReference>
<accession>A0A9J6CTL1</accession>
<dbReference type="GO" id="GO:0005121">
    <property type="term" value="F:Toll binding"/>
    <property type="evidence" value="ECO:0007669"/>
    <property type="project" value="TreeGrafter"/>
</dbReference>
<protein>
    <submittedName>
        <fullName evidence="3">Uncharacterized protein</fullName>
    </submittedName>
</protein>
<name>A0A9J6CTL1_RHIMP</name>
<feature type="region of interest" description="Disordered" evidence="1">
    <location>
        <begin position="97"/>
        <end position="138"/>
    </location>
</feature>
<dbReference type="GO" id="GO:0008083">
    <property type="term" value="F:growth factor activity"/>
    <property type="evidence" value="ECO:0007669"/>
    <property type="project" value="TreeGrafter"/>
</dbReference>
<dbReference type="AlphaFoldDB" id="A0A9J6CTL1"/>
<feature type="region of interest" description="Disordered" evidence="1">
    <location>
        <begin position="668"/>
        <end position="689"/>
    </location>
</feature>
<evidence type="ECO:0000256" key="2">
    <source>
        <dbReference type="SAM" id="SignalP"/>
    </source>
</evidence>
<sequence>MRLICRWLLLCLAILEAQCQPPERQHQTTTTRTTPSFKLYRNRTRTFNHSILAVRRKPLFGSRRLKTKLENTAPTSTESLQNVVPDYKKLPLEVKDDADPTTTLFPPPPVLRPSPVESAANAPQVVPTEPTFNPDSFFTTRKKNPVVVVRRFPKGPGQGERDTIRPNVEPPSNEAGGNAQPGLLPIGNFHRPLPRPGYGYQPPQPVFGGSIPLDPLSAGGIPRFFTQRDIDFVAQAFRNAAGNESIPPLNIAAFNVPSANQTQKQEQAQGSIIGIENHKQNQPKLRVPENVLRQGLADSLNNGYPNQQRPPLDGSQQALPLNAHQRPQLGPDGRPLVFQVPNEAYQVTYQPQAGPYPNNVQPQLYPNVVQNGGYPQGQGEDQVYSLDPRLFRPSYPIVQGGLQVPQRKQQPFNPSLQHVTTSRPGQQTLRPPLEQGRVNSGIVYQNYLPIQNINPISGFSPSGTGNLQGGGYSPNGAVPRGFRFIPIPSNDRVVALPDMFSNSFTPNQLVEIRDGRAIPVQPVYSVYPGRNMIGYPPPASAKGTAERPPAGGVVRRPLYQGGYGGVLDIPPQAPQKRTGFIDGREPDVPYSAAAHDVMYTYRPDTLPGCTNGSKEAIYCLRDDEYPRAALHLSVDLEQNTMQRLLPETPEGNAAAALFVDGLVPLKESPAARDNNGEQASGSGENGTVAELSSLRDDGSMFACTSRVTHARPLRARTVQGLWKVVVNMHSPHGRGAFQQIVRTEECM</sequence>
<feature type="chain" id="PRO_5039890660" evidence="2">
    <location>
        <begin position="20"/>
        <end position="747"/>
    </location>
</feature>
<dbReference type="VEuPathDB" id="VectorBase:LOC119187759"/>
<keyword evidence="2" id="KW-0732">Signal</keyword>
<dbReference type="GO" id="GO:0005576">
    <property type="term" value="C:extracellular region"/>
    <property type="evidence" value="ECO:0007669"/>
    <property type="project" value="TreeGrafter"/>
</dbReference>
<evidence type="ECO:0000256" key="1">
    <source>
        <dbReference type="SAM" id="MobiDB-lite"/>
    </source>
</evidence>
<evidence type="ECO:0000313" key="4">
    <source>
        <dbReference type="Proteomes" id="UP000821866"/>
    </source>
</evidence>
<reference evidence="3" key="1">
    <citation type="journal article" date="2020" name="Cell">
        <title>Large-Scale Comparative Analyses of Tick Genomes Elucidate Their Genetic Diversity and Vector Capacities.</title>
        <authorList>
            <consortium name="Tick Genome and Microbiome Consortium (TIGMIC)"/>
            <person name="Jia N."/>
            <person name="Wang J."/>
            <person name="Shi W."/>
            <person name="Du L."/>
            <person name="Sun Y."/>
            <person name="Zhan W."/>
            <person name="Jiang J.F."/>
            <person name="Wang Q."/>
            <person name="Zhang B."/>
            <person name="Ji P."/>
            <person name="Bell-Sakyi L."/>
            <person name="Cui X.M."/>
            <person name="Yuan T.T."/>
            <person name="Jiang B.G."/>
            <person name="Yang W.F."/>
            <person name="Lam T.T."/>
            <person name="Chang Q.C."/>
            <person name="Ding S.J."/>
            <person name="Wang X.J."/>
            <person name="Zhu J.G."/>
            <person name="Ruan X.D."/>
            <person name="Zhao L."/>
            <person name="Wei J.T."/>
            <person name="Ye R.Z."/>
            <person name="Que T.C."/>
            <person name="Du C.H."/>
            <person name="Zhou Y.H."/>
            <person name="Cheng J.X."/>
            <person name="Dai P.F."/>
            <person name="Guo W.B."/>
            <person name="Han X.H."/>
            <person name="Huang E.J."/>
            <person name="Li L.F."/>
            <person name="Wei W."/>
            <person name="Gao Y.C."/>
            <person name="Liu J.Z."/>
            <person name="Shao H.Z."/>
            <person name="Wang X."/>
            <person name="Wang C.C."/>
            <person name="Yang T.C."/>
            <person name="Huo Q.B."/>
            <person name="Li W."/>
            <person name="Chen H.Y."/>
            <person name="Chen S.E."/>
            <person name="Zhou L.G."/>
            <person name="Ni X.B."/>
            <person name="Tian J.H."/>
            <person name="Sheng Y."/>
            <person name="Liu T."/>
            <person name="Pan Y.S."/>
            <person name="Xia L.Y."/>
            <person name="Li J."/>
            <person name="Zhao F."/>
            <person name="Cao W.C."/>
        </authorList>
    </citation>
    <scope>NUCLEOTIDE SEQUENCE</scope>
    <source>
        <strain evidence="3">Rmic-2018</strain>
    </source>
</reference>
<dbReference type="PANTHER" id="PTHR23199:SF12">
    <property type="entry name" value="NEUROTROPHIN 1-RELATED"/>
    <property type="match status" value="1"/>
</dbReference>
<dbReference type="InterPro" id="IPR029034">
    <property type="entry name" value="Cystine-knot_cytokine"/>
</dbReference>